<dbReference type="Gene3D" id="1.25.40.20">
    <property type="entry name" value="Ankyrin repeat-containing domain"/>
    <property type="match status" value="1"/>
</dbReference>
<keyword evidence="5" id="KW-1185">Reference proteome</keyword>
<keyword evidence="2 3" id="KW-0040">ANK repeat</keyword>
<dbReference type="EnsemblPlants" id="TuG1812G0700001951.01.T01">
    <property type="protein sequence ID" value="TuG1812G0700001951.01.T01"/>
    <property type="gene ID" value="TuG1812G0700001951.01"/>
</dbReference>
<keyword evidence="1" id="KW-0677">Repeat</keyword>
<evidence type="ECO:0000313" key="4">
    <source>
        <dbReference type="EnsemblPlants" id="TuG1812G0700001951.01.T01"/>
    </source>
</evidence>
<dbReference type="Pfam" id="PF12796">
    <property type="entry name" value="Ank_2"/>
    <property type="match status" value="1"/>
</dbReference>
<accession>A0A8R7R295</accession>
<reference evidence="4" key="2">
    <citation type="submission" date="2018-03" db="EMBL/GenBank/DDBJ databases">
        <title>The Triticum urartu genome reveals the dynamic nature of wheat genome evolution.</title>
        <authorList>
            <person name="Ling H."/>
            <person name="Ma B."/>
            <person name="Shi X."/>
            <person name="Liu H."/>
            <person name="Dong L."/>
            <person name="Sun H."/>
            <person name="Cao Y."/>
            <person name="Gao Q."/>
            <person name="Zheng S."/>
            <person name="Li Y."/>
            <person name="Yu Y."/>
            <person name="Du H."/>
            <person name="Qi M."/>
            <person name="Li Y."/>
            <person name="Yu H."/>
            <person name="Cui Y."/>
            <person name="Wang N."/>
            <person name="Chen C."/>
            <person name="Wu H."/>
            <person name="Zhao Y."/>
            <person name="Zhang J."/>
            <person name="Li Y."/>
            <person name="Zhou W."/>
            <person name="Zhang B."/>
            <person name="Hu W."/>
            <person name="Eijk M."/>
            <person name="Tang J."/>
            <person name="Witsenboer H."/>
            <person name="Zhao S."/>
            <person name="Li Z."/>
            <person name="Zhang A."/>
            <person name="Wang D."/>
            <person name="Liang C."/>
        </authorList>
    </citation>
    <scope>NUCLEOTIDE SEQUENCE [LARGE SCALE GENOMIC DNA]</scope>
    <source>
        <strain evidence="4">cv. G1812</strain>
    </source>
</reference>
<evidence type="ECO:0000256" key="2">
    <source>
        <dbReference type="ARBA" id="ARBA00023043"/>
    </source>
</evidence>
<dbReference type="PROSITE" id="PS50088">
    <property type="entry name" value="ANK_REPEAT"/>
    <property type="match status" value="1"/>
</dbReference>
<dbReference type="Gramene" id="TuG1812G0700001951.01.T01">
    <property type="protein sequence ID" value="TuG1812G0700001951.01.T01"/>
    <property type="gene ID" value="TuG1812G0700001951.01"/>
</dbReference>
<proteinExistence type="predicted"/>
<name>A0A8R7R295_TRIUA</name>
<evidence type="ECO:0000256" key="3">
    <source>
        <dbReference type="PROSITE-ProRule" id="PRU00023"/>
    </source>
</evidence>
<feature type="repeat" description="ANK" evidence="3">
    <location>
        <begin position="70"/>
        <end position="102"/>
    </location>
</feature>
<protein>
    <submittedName>
        <fullName evidence="4">Uncharacterized protein</fullName>
    </submittedName>
</protein>
<dbReference type="SUPFAM" id="SSF48403">
    <property type="entry name" value="Ankyrin repeat"/>
    <property type="match status" value="1"/>
</dbReference>
<organism evidence="4 5">
    <name type="scientific">Triticum urartu</name>
    <name type="common">Red wild einkorn</name>
    <name type="synonym">Crithodium urartu</name>
    <dbReference type="NCBI Taxonomy" id="4572"/>
    <lineage>
        <taxon>Eukaryota</taxon>
        <taxon>Viridiplantae</taxon>
        <taxon>Streptophyta</taxon>
        <taxon>Embryophyta</taxon>
        <taxon>Tracheophyta</taxon>
        <taxon>Spermatophyta</taxon>
        <taxon>Magnoliopsida</taxon>
        <taxon>Liliopsida</taxon>
        <taxon>Poales</taxon>
        <taxon>Poaceae</taxon>
        <taxon>BOP clade</taxon>
        <taxon>Pooideae</taxon>
        <taxon>Triticodae</taxon>
        <taxon>Triticeae</taxon>
        <taxon>Triticinae</taxon>
        <taxon>Triticum</taxon>
    </lineage>
</organism>
<reference evidence="4" key="3">
    <citation type="submission" date="2022-06" db="UniProtKB">
        <authorList>
            <consortium name="EnsemblPlants"/>
        </authorList>
    </citation>
    <scope>IDENTIFICATION</scope>
</reference>
<dbReference type="InterPro" id="IPR036770">
    <property type="entry name" value="Ankyrin_rpt-contain_sf"/>
</dbReference>
<evidence type="ECO:0000313" key="5">
    <source>
        <dbReference type="Proteomes" id="UP000015106"/>
    </source>
</evidence>
<sequence length="231" mass="25964">MWEGLPLLHFAAKFGHEFLFTLLLEKIHSDPNLVDTKDGTITLHYATGHTKLVQILLEKYLCDSEAEGYGRSTPLCFSVSLGHMDSLHLFLKHGANIEVQTFLGMPIHLAVHVGNIDAVRVLHAKSPGWLRHWLYGFCTPLVAAAFCDSNECFYYLAGAADTKAKTVFYKVICGPDSEERSLLRIKFLLDHDHELNPNLFDQEMLLEELPIICAAKRGWGTVVGELLNRTD</sequence>
<dbReference type="SMART" id="SM00248">
    <property type="entry name" value="ANK"/>
    <property type="match status" value="5"/>
</dbReference>
<dbReference type="PANTHER" id="PTHR24198">
    <property type="entry name" value="ANKYRIN REPEAT AND PROTEIN KINASE DOMAIN-CONTAINING PROTEIN"/>
    <property type="match status" value="1"/>
</dbReference>
<evidence type="ECO:0000256" key="1">
    <source>
        <dbReference type="ARBA" id="ARBA00022737"/>
    </source>
</evidence>
<dbReference type="InterPro" id="IPR002110">
    <property type="entry name" value="Ankyrin_rpt"/>
</dbReference>
<dbReference type="PANTHER" id="PTHR24198:SF165">
    <property type="entry name" value="ANKYRIN REPEAT-CONTAINING PROTEIN-RELATED"/>
    <property type="match status" value="1"/>
</dbReference>
<dbReference type="AlphaFoldDB" id="A0A8R7R295"/>
<reference evidence="5" key="1">
    <citation type="journal article" date="2013" name="Nature">
        <title>Draft genome of the wheat A-genome progenitor Triticum urartu.</title>
        <authorList>
            <person name="Ling H.Q."/>
            <person name="Zhao S."/>
            <person name="Liu D."/>
            <person name="Wang J."/>
            <person name="Sun H."/>
            <person name="Zhang C."/>
            <person name="Fan H."/>
            <person name="Li D."/>
            <person name="Dong L."/>
            <person name="Tao Y."/>
            <person name="Gao C."/>
            <person name="Wu H."/>
            <person name="Li Y."/>
            <person name="Cui Y."/>
            <person name="Guo X."/>
            <person name="Zheng S."/>
            <person name="Wang B."/>
            <person name="Yu K."/>
            <person name="Liang Q."/>
            <person name="Yang W."/>
            <person name="Lou X."/>
            <person name="Chen J."/>
            <person name="Feng M."/>
            <person name="Jian J."/>
            <person name="Zhang X."/>
            <person name="Luo G."/>
            <person name="Jiang Y."/>
            <person name="Liu J."/>
            <person name="Wang Z."/>
            <person name="Sha Y."/>
            <person name="Zhang B."/>
            <person name="Wu H."/>
            <person name="Tang D."/>
            <person name="Shen Q."/>
            <person name="Xue P."/>
            <person name="Zou S."/>
            <person name="Wang X."/>
            <person name="Liu X."/>
            <person name="Wang F."/>
            <person name="Yang Y."/>
            <person name="An X."/>
            <person name="Dong Z."/>
            <person name="Zhang K."/>
            <person name="Zhang X."/>
            <person name="Luo M.C."/>
            <person name="Dvorak J."/>
            <person name="Tong Y."/>
            <person name="Wang J."/>
            <person name="Yang H."/>
            <person name="Li Z."/>
            <person name="Wang D."/>
            <person name="Zhang A."/>
            <person name="Wang J."/>
        </authorList>
    </citation>
    <scope>NUCLEOTIDE SEQUENCE</scope>
    <source>
        <strain evidence="5">cv. G1812</strain>
    </source>
</reference>
<dbReference type="Proteomes" id="UP000015106">
    <property type="component" value="Chromosome 7"/>
</dbReference>